<protein>
    <submittedName>
        <fullName evidence="1">Uncharacterized protein</fullName>
    </submittedName>
</protein>
<accession>A0A0A9BSD5</accession>
<name>A0A0A9BSD5_ARUDO</name>
<dbReference type="AlphaFoldDB" id="A0A0A9BSD5"/>
<organism evidence="1">
    <name type="scientific">Arundo donax</name>
    <name type="common">Giant reed</name>
    <name type="synonym">Donax arundinaceus</name>
    <dbReference type="NCBI Taxonomy" id="35708"/>
    <lineage>
        <taxon>Eukaryota</taxon>
        <taxon>Viridiplantae</taxon>
        <taxon>Streptophyta</taxon>
        <taxon>Embryophyta</taxon>
        <taxon>Tracheophyta</taxon>
        <taxon>Spermatophyta</taxon>
        <taxon>Magnoliopsida</taxon>
        <taxon>Liliopsida</taxon>
        <taxon>Poales</taxon>
        <taxon>Poaceae</taxon>
        <taxon>PACMAD clade</taxon>
        <taxon>Arundinoideae</taxon>
        <taxon>Arundineae</taxon>
        <taxon>Arundo</taxon>
    </lineage>
</organism>
<sequence>MNSPQSLLSSATSNSLTNFFLNPCSTSICLEVQFRISALQLDHD</sequence>
<proteinExistence type="predicted"/>
<reference evidence="1" key="2">
    <citation type="journal article" date="2015" name="Data Brief">
        <title>Shoot transcriptome of the giant reed, Arundo donax.</title>
        <authorList>
            <person name="Barrero R.A."/>
            <person name="Guerrero F.D."/>
            <person name="Moolhuijzen P."/>
            <person name="Goolsby J.A."/>
            <person name="Tidwell J."/>
            <person name="Bellgard S.E."/>
            <person name="Bellgard M.I."/>
        </authorList>
    </citation>
    <scope>NUCLEOTIDE SEQUENCE</scope>
    <source>
        <tissue evidence="1">Shoot tissue taken approximately 20 cm above the soil surface</tissue>
    </source>
</reference>
<reference evidence="1" key="1">
    <citation type="submission" date="2014-09" db="EMBL/GenBank/DDBJ databases">
        <authorList>
            <person name="Magalhaes I.L.F."/>
            <person name="Oliveira U."/>
            <person name="Santos F.R."/>
            <person name="Vidigal T.H.D.A."/>
            <person name="Brescovit A.D."/>
            <person name="Santos A.J."/>
        </authorList>
    </citation>
    <scope>NUCLEOTIDE SEQUENCE</scope>
    <source>
        <tissue evidence="1">Shoot tissue taken approximately 20 cm above the soil surface</tissue>
    </source>
</reference>
<dbReference type="EMBL" id="GBRH01233815">
    <property type="protein sequence ID" value="JAD64080.1"/>
    <property type="molecule type" value="Transcribed_RNA"/>
</dbReference>
<evidence type="ECO:0000313" key="1">
    <source>
        <dbReference type="EMBL" id="JAD64080.1"/>
    </source>
</evidence>